<organism evidence="3">
    <name type="scientific">Naegleria gruberi</name>
    <name type="common">Amoeba</name>
    <dbReference type="NCBI Taxonomy" id="5762"/>
    <lineage>
        <taxon>Eukaryota</taxon>
        <taxon>Discoba</taxon>
        <taxon>Heterolobosea</taxon>
        <taxon>Tetramitia</taxon>
        <taxon>Eutetramitia</taxon>
        <taxon>Vahlkampfiidae</taxon>
        <taxon>Naegleria</taxon>
    </lineage>
</organism>
<dbReference type="VEuPathDB" id="AmoebaDB:NAEGRDRAFT_75484"/>
<protein>
    <submittedName>
        <fullName evidence="2">Predicted protein</fullName>
    </submittedName>
</protein>
<keyword evidence="1" id="KW-0812">Transmembrane</keyword>
<dbReference type="RefSeq" id="XP_002669516.1">
    <property type="nucleotide sequence ID" value="XM_002669470.1"/>
</dbReference>
<dbReference type="KEGG" id="ngr:NAEGRDRAFT_75484"/>
<feature type="transmembrane region" description="Helical" evidence="1">
    <location>
        <begin position="326"/>
        <end position="353"/>
    </location>
</feature>
<sequence length="363" mass="42635">MWKAEQYSEQLLNSIIEERKLLAITHESMNAKDMLFKVLKNRLGNMDDDRDFDEKFYPCDDDFRVLVNKYHYVMLKDERFFEILSENYKYLIPEMLYLIEFGEKHDIDIPLKVRQTFGLDFYRTQMKLDQLDPDHKYLTTLLVAFYIHLGKCNNPDVLREEFYWMLDLFESDESNLLLDSIRIYPGNTPFFLRSLVFEDTSKIIERVLDGNINPMLIMWGLFMAKLGEAKDILDPQDYDDLNRKSSQILRFQDPSTGNNILHEIIRSNNSIVNKIASILLIIGHEQNFQDTDDVILFEMKNNDGKSAFQLSTLALRATFTLVVSDYLLIGLMILCAPLLLLLIPCLLFVRVFARLLFKTATLR</sequence>
<keyword evidence="3" id="KW-1185">Reference proteome</keyword>
<name>D2W273_NAEGR</name>
<dbReference type="InParanoid" id="D2W273"/>
<evidence type="ECO:0000313" key="2">
    <source>
        <dbReference type="EMBL" id="EFC36772.1"/>
    </source>
</evidence>
<proteinExistence type="predicted"/>
<accession>D2W273</accession>
<dbReference type="EMBL" id="GG738925">
    <property type="protein sequence ID" value="EFC36772.1"/>
    <property type="molecule type" value="Genomic_DNA"/>
</dbReference>
<reference evidence="2 3" key="1">
    <citation type="journal article" date="2010" name="Cell">
        <title>The genome of Naegleria gruberi illuminates early eukaryotic versatility.</title>
        <authorList>
            <person name="Fritz-Laylin L.K."/>
            <person name="Prochnik S.E."/>
            <person name="Ginger M.L."/>
            <person name="Dacks J.B."/>
            <person name="Carpenter M.L."/>
            <person name="Field M.C."/>
            <person name="Kuo A."/>
            <person name="Paredez A."/>
            <person name="Chapman J."/>
            <person name="Pham J."/>
            <person name="Shu S."/>
            <person name="Neupane R."/>
            <person name="Cipriano M."/>
            <person name="Mancuso J."/>
            <person name="Tu H."/>
            <person name="Salamov A."/>
            <person name="Lindquist E."/>
            <person name="Shapiro H."/>
            <person name="Lucas S."/>
            <person name="Grigoriev I.V."/>
            <person name="Cande W.Z."/>
            <person name="Fulton C."/>
            <person name="Rokhsar D.S."/>
            <person name="Dawson S.C."/>
        </authorList>
    </citation>
    <scope>NUCLEOTIDE SEQUENCE [LARGE SCALE GENOMIC DNA]</scope>
    <source>
        <strain evidence="2 3">NEG-M</strain>
    </source>
</reference>
<dbReference type="AlphaFoldDB" id="D2W273"/>
<dbReference type="GeneID" id="8862956"/>
<keyword evidence="1" id="KW-0472">Membrane</keyword>
<evidence type="ECO:0000313" key="3">
    <source>
        <dbReference type="Proteomes" id="UP000006671"/>
    </source>
</evidence>
<gene>
    <name evidence="2" type="ORF">NAEGRDRAFT_75484</name>
</gene>
<keyword evidence="1" id="KW-1133">Transmembrane helix</keyword>
<dbReference type="Proteomes" id="UP000006671">
    <property type="component" value="Unassembled WGS sequence"/>
</dbReference>
<evidence type="ECO:0000256" key="1">
    <source>
        <dbReference type="SAM" id="Phobius"/>
    </source>
</evidence>